<gene>
    <name evidence="1" type="ORF">H5411_46850</name>
</gene>
<proteinExistence type="predicted"/>
<name>A0A8E1W8W7_9PSEU</name>
<reference evidence="1 2" key="1">
    <citation type="submission" date="2020-08" db="EMBL/GenBank/DDBJ databases">
        <title>Amycolatopsis echigonensis JCM 21831.</title>
        <authorList>
            <person name="Tedsree N."/>
            <person name="Kuncharoen N."/>
            <person name="Likhitwitayawuid K."/>
            <person name="Tanasupawat S."/>
        </authorList>
    </citation>
    <scope>NUCLEOTIDE SEQUENCE [LARGE SCALE GENOMIC DNA]</scope>
    <source>
        <strain evidence="1 2">JCM 21831</strain>
    </source>
</reference>
<dbReference type="AlphaFoldDB" id="A0A8E1W8W7"/>
<accession>A0A8E1W8W7</accession>
<dbReference type="Proteomes" id="UP000550260">
    <property type="component" value="Unassembled WGS sequence"/>
</dbReference>
<evidence type="ECO:0000313" key="1">
    <source>
        <dbReference type="EMBL" id="MBB2506604.1"/>
    </source>
</evidence>
<evidence type="ECO:0000313" key="2">
    <source>
        <dbReference type="Proteomes" id="UP000550260"/>
    </source>
</evidence>
<dbReference type="Gene3D" id="1.10.1660.10">
    <property type="match status" value="1"/>
</dbReference>
<dbReference type="EMBL" id="JACJHR010000296">
    <property type="protein sequence ID" value="MBB2506604.1"/>
    <property type="molecule type" value="Genomic_DNA"/>
</dbReference>
<organism evidence="1 2">
    <name type="scientific">Amycolatopsis echigonensis</name>
    <dbReference type="NCBI Taxonomy" id="2576905"/>
    <lineage>
        <taxon>Bacteria</taxon>
        <taxon>Bacillati</taxon>
        <taxon>Actinomycetota</taxon>
        <taxon>Actinomycetes</taxon>
        <taxon>Pseudonocardiales</taxon>
        <taxon>Pseudonocardiaceae</taxon>
        <taxon>Amycolatopsis</taxon>
    </lineage>
</organism>
<comment type="caution">
    <text evidence="1">The sequence shown here is derived from an EMBL/GenBank/DDBJ whole genome shotgun (WGS) entry which is preliminary data.</text>
</comment>
<feature type="non-terminal residue" evidence="1">
    <location>
        <position position="1"/>
    </location>
</feature>
<protein>
    <submittedName>
        <fullName evidence="1">MerR family transcriptional regulator</fullName>
    </submittedName>
</protein>
<sequence>LRAAFSVNYAALGLVLDLLDRVDQLERALRRSQRQPWR</sequence>